<name>A0A552V2V8_9FLAO</name>
<evidence type="ECO:0000259" key="5">
    <source>
        <dbReference type="PROSITE" id="PS50830"/>
    </source>
</evidence>
<accession>A0A552V2V8</accession>
<dbReference type="SMART" id="SM00318">
    <property type="entry name" value="SNc"/>
    <property type="match status" value="1"/>
</dbReference>
<feature type="transmembrane region" description="Helical" evidence="4">
    <location>
        <begin position="12"/>
        <end position="29"/>
    </location>
</feature>
<keyword evidence="7" id="KW-1185">Reference proteome</keyword>
<evidence type="ECO:0000313" key="6">
    <source>
        <dbReference type="EMBL" id="TRW24795.1"/>
    </source>
</evidence>
<dbReference type="AlphaFoldDB" id="A0A552V2V8"/>
<comment type="caution">
    <text evidence="6">The sequence shown here is derived from an EMBL/GenBank/DDBJ whole genome shotgun (WGS) entry which is preliminary data.</text>
</comment>
<dbReference type="OrthoDB" id="9805504at2"/>
<sequence length="207" mass="23824">MARQRRYKPKFGIVTLLVLLALAVFYNYYNKSQNTPRPEQVKEKRTKKVRKPKELKELRYLTVFTGKVIGIKDGDTFEVLYDGASERIRLADIDCPEKSQAFGKNARQYASDLCFGKTVTVSSNGKRDRYNRIVGTIVTKDGVNVNEALLKAGLAWHYKQYSKNHPELSDLEEQARQSQLGLWADKKPVAPWDWRKNKRKKKTAAAI</sequence>
<keyword evidence="4" id="KW-0472">Membrane</keyword>
<keyword evidence="4" id="KW-0812">Transmembrane</keyword>
<proteinExistence type="predicted"/>
<evidence type="ECO:0000256" key="2">
    <source>
        <dbReference type="ARBA" id="ARBA00022759"/>
    </source>
</evidence>
<gene>
    <name evidence="6" type="ORF">FMM05_09865</name>
</gene>
<reference evidence="6 7" key="1">
    <citation type="submission" date="2019-07" db="EMBL/GenBank/DDBJ databases">
        <title>Flavobacterium sp. nov., isolated from glacier ice.</title>
        <authorList>
            <person name="Liu Q."/>
            <person name="Xin Y.-H."/>
        </authorList>
    </citation>
    <scope>NUCLEOTIDE SEQUENCE [LARGE SCALE GENOMIC DNA]</scope>
    <source>
        <strain evidence="6 7">ZT4R6</strain>
    </source>
</reference>
<dbReference type="PROSITE" id="PS50830">
    <property type="entry name" value="TNASE_3"/>
    <property type="match status" value="1"/>
</dbReference>
<dbReference type="PANTHER" id="PTHR12302">
    <property type="entry name" value="EBNA2 BINDING PROTEIN P100"/>
    <property type="match status" value="1"/>
</dbReference>
<evidence type="ECO:0000313" key="7">
    <source>
        <dbReference type="Proteomes" id="UP000320643"/>
    </source>
</evidence>
<dbReference type="Proteomes" id="UP000320643">
    <property type="component" value="Unassembled WGS sequence"/>
</dbReference>
<keyword evidence="1" id="KW-0540">Nuclease</keyword>
<protein>
    <submittedName>
        <fullName evidence="6">Nuclease</fullName>
    </submittedName>
</protein>
<organism evidence="6 7">
    <name type="scientific">Flavobacterium zepuense</name>
    <dbReference type="NCBI Taxonomy" id="2593302"/>
    <lineage>
        <taxon>Bacteria</taxon>
        <taxon>Pseudomonadati</taxon>
        <taxon>Bacteroidota</taxon>
        <taxon>Flavobacteriia</taxon>
        <taxon>Flavobacteriales</taxon>
        <taxon>Flavobacteriaceae</taxon>
        <taxon>Flavobacterium</taxon>
    </lineage>
</organism>
<dbReference type="EMBL" id="VJVZ01000005">
    <property type="protein sequence ID" value="TRW24795.1"/>
    <property type="molecule type" value="Genomic_DNA"/>
</dbReference>
<dbReference type="Pfam" id="PF00565">
    <property type="entry name" value="SNase"/>
    <property type="match status" value="1"/>
</dbReference>
<dbReference type="GO" id="GO:0016787">
    <property type="term" value="F:hydrolase activity"/>
    <property type="evidence" value="ECO:0007669"/>
    <property type="project" value="UniProtKB-KW"/>
</dbReference>
<dbReference type="SUPFAM" id="SSF50199">
    <property type="entry name" value="Staphylococcal nuclease"/>
    <property type="match status" value="1"/>
</dbReference>
<feature type="domain" description="TNase-like" evidence="5">
    <location>
        <begin position="62"/>
        <end position="185"/>
    </location>
</feature>
<dbReference type="InterPro" id="IPR016071">
    <property type="entry name" value="Staphylococal_nuclease_OB-fold"/>
</dbReference>
<evidence type="ECO:0000256" key="3">
    <source>
        <dbReference type="ARBA" id="ARBA00022801"/>
    </source>
</evidence>
<evidence type="ECO:0000256" key="4">
    <source>
        <dbReference type="SAM" id="Phobius"/>
    </source>
</evidence>
<dbReference type="InterPro" id="IPR035437">
    <property type="entry name" value="SNase_OB-fold_sf"/>
</dbReference>
<dbReference type="Gene3D" id="2.40.50.90">
    <property type="match status" value="1"/>
</dbReference>
<dbReference type="RefSeq" id="WP_143373199.1">
    <property type="nucleotide sequence ID" value="NZ_VJVZ01000005.1"/>
</dbReference>
<evidence type="ECO:0000256" key="1">
    <source>
        <dbReference type="ARBA" id="ARBA00022722"/>
    </source>
</evidence>
<keyword evidence="4" id="KW-1133">Transmembrane helix</keyword>
<keyword evidence="3" id="KW-0378">Hydrolase</keyword>
<dbReference type="GO" id="GO:0004519">
    <property type="term" value="F:endonuclease activity"/>
    <property type="evidence" value="ECO:0007669"/>
    <property type="project" value="UniProtKB-KW"/>
</dbReference>
<keyword evidence="2" id="KW-0255">Endonuclease</keyword>
<dbReference type="PANTHER" id="PTHR12302:SF3">
    <property type="entry name" value="SERINE_THREONINE-PROTEIN KINASE 31"/>
    <property type="match status" value="1"/>
</dbReference>